<keyword evidence="1" id="KW-0472">Membrane</keyword>
<dbReference type="Proteomes" id="UP000076420">
    <property type="component" value="Unassembled WGS sequence"/>
</dbReference>
<protein>
    <submittedName>
        <fullName evidence="2">Uncharacterized protein</fullName>
    </submittedName>
</protein>
<keyword evidence="1" id="KW-0812">Transmembrane</keyword>
<feature type="transmembrane region" description="Helical" evidence="1">
    <location>
        <begin position="131"/>
        <end position="150"/>
    </location>
</feature>
<dbReference type="EnsemblMetazoa" id="BGLB019788-RA">
    <property type="protein sequence ID" value="BGLB019788-PA"/>
    <property type="gene ID" value="BGLB019788"/>
</dbReference>
<gene>
    <name evidence="2" type="primary">106070472</name>
</gene>
<dbReference type="KEGG" id="bgt:106070472"/>
<feature type="transmembrane region" description="Helical" evidence="1">
    <location>
        <begin position="6"/>
        <end position="31"/>
    </location>
</feature>
<name>A0A2C9KHP2_BIOGL</name>
<proteinExistence type="predicted"/>
<dbReference type="VEuPathDB" id="VectorBase:BGLAX_052328"/>
<evidence type="ECO:0000256" key="1">
    <source>
        <dbReference type="SAM" id="Phobius"/>
    </source>
</evidence>
<reference evidence="2" key="1">
    <citation type="submission" date="2020-05" db="UniProtKB">
        <authorList>
            <consortium name="EnsemblMetazoa"/>
        </authorList>
    </citation>
    <scope>IDENTIFICATION</scope>
    <source>
        <strain evidence="2">BB02</strain>
    </source>
</reference>
<evidence type="ECO:0000313" key="3">
    <source>
        <dbReference type="Proteomes" id="UP000076420"/>
    </source>
</evidence>
<dbReference type="AlphaFoldDB" id="A0A2C9KHP2"/>
<dbReference type="VEuPathDB" id="VectorBase:BGLB019788"/>
<sequence>MCYSTLIVLNVLLVVYKYLSLPMCLPASNLANMKQMMQSMPDVTIPIEKMVLTEHESDKDIQNVFKALELSATRNLMLLECEIVRNPDMKFTCLLSLQGRLLASRTHTTKNGSKRVCSEAVMNEMKKKHDYIYVSPFFSYQTMFIFIGSMQPLAQNICFI</sequence>
<evidence type="ECO:0000313" key="2">
    <source>
        <dbReference type="EnsemblMetazoa" id="BGLB019788-PA"/>
    </source>
</evidence>
<keyword evidence="1" id="KW-1133">Transmembrane helix</keyword>
<organism evidence="2 3">
    <name type="scientific">Biomphalaria glabrata</name>
    <name type="common">Bloodfluke planorb</name>
    <name type="synonym">Freshwater snail</name>
    <dbReference type="NCBI Taxonomy" id="6526"/>
    <lineage>
        <taxon>Eukaryota</taxon>
        <taxon>Metazoa</taxon>
        <taxon>Spiralia</taxon>
        <taxon>Lophotrochozoa</taxon>
        <taxon>Mollusca</taxon>
        <taxon>Gastropoda</taxon>
        <taxon>Heterobranchia</taxon>
        <taxon>Euthyneura</taxon>
        <taxon>Panpulmonata</taxon>
        <taxon>Hygrophila</taxon>
        <taxon>Lymnaeoidea</taxon>
        <taxon>Planorbidae</taxon>
        <taxon>Biomphalaria</taxon>
    </lineage>
</organism>
<accession>A0A2C9KHP2</accession>